<dbReference type="Proteomes" id="UP001201873">
    <property type="component" value="Unassembled WGS sequence"/>
</dbReference>
<evidence type="ECO:0000313" key="3">
    <source>
        <dbReference type="Proteomes" id="UP001201873"/>
    </source>
</evidence>
<keyword evidence="1" id="KW-1133">Transmembrane helix</keyword>
<feature type="transmembrane region" description="Helical" evidence="1">
    <location>
        <begin position="448"/>
        <end position="468"/>
    </location>
</feature>
<proteinExistence type="predicted"/>
<dbReference type="RefSeq" id="WP_248824067.1">
    <property type="nucleotide sequence ID" value="NZ_JALKFT010000005.1"/>
</dbReference>
<evidence type="ECO:0000313" key="2">
    <source>
        <dbReference type="EMBL" id="MCK9875653.1"/>
    </source>
</evidence>
<feature type="transmembrane region" description="Helical" evidence="1">
    <location>
        <begin position="309"/>
        <end position="328"/>
    </location>
</feature>
<feature type="transmembrane region" description="Helical" evidence="1">
    <location>
        <begin position="383"/>
        <end position="402"/>
    </location>
</feature>
<feature type="transmembrane region" description="Helical" evidence="1">
    <location>
        <begin position="94"/>
        <end position="114"/>
    </location>
</feature>
<organism evidence="2 3">
    <name type="scientific">Frankia umida</name>
    <dbReference type="NCBI Taxonomy" id="573489"/>
    <lineage>
        <taxon>Bacteria</taxon>
        <taxon>Bacillati</taxon>
        <taxon>Actinomycetota</taxon>
        <taxon>Actinomycetes</taxon>
        <taxon>Frankiales</taxon>
        <taxon>Frankiaceae</taxon>
        <taxon>Frankia</taxon>
    </lineage>
</organism>
<keyword evidence="1" id="KW-0812">Transmembrane</keyword>
<evidence type="ECO:0008006" key="4">
    <source>
        <dbReference type="Google" id="ProtNLM"/>
    </source>
</evidence>
<keyword evidence="3" id="KW-1185">Reference proteome</keyword>
<feature type="transmembrane region" description="Helical" evidence="1">
    <location>
        <begin position="207"/>
        <end position="223"/>
    </location>
</feature>
<name>A0ABT0JVT2_9ACTN</name>
<feature type="transmembrane region" description="Helical" evidence="1">
    <location>
        <begin position="235"/>
        <end position="254"/>
    </location>
</feature>
<feature type="transmembrane region" description="Helical" evidence="1">
    <location>
        <begin position="70"/>
        <end position="88"/>
    </location>
</feature>
<accession>A0ABT0JVT2</accession>
<comment type="caution">
    <text evidence="2">The sequence shown here is derived from an EMBL/GenBank/DDBJ whole genome shotgun (WGS) entry which is preliminary data.</text>
</comment>
<protein>
    <recommendedName>
        <fullName evidence="4">Glycosyltransferase RgtA/B/C/D-like domain-containing protein</fullName>
    </recommendedName>
</protein>
<feature type="transmembrane region" description="Helical" evidence="1">
    <location>
        <begin position="333"/>
        <end position="350"/>
    </location>
</feature>
<reference evidence="2 3" key="1">
    <citation type="submission" date="2022-04" db="EMBL/GenBank/DDBJ databases">
        <title>Genome diversity in the genus Frankia.</title>
        <authorList>
            <person name="Carlos-Shanley C."/>
            <person name="Hahn D."/>
        </authorList>
    </citation>
    <scope>NUCLEOTIDE SEQUENCE [LARGE SCALE GENOMIC DNA]</scope>
    <source>
        <strain evidence="2 3">Ag45/Mut15</strain>
    </source>
</reference>
<evidence type="ECO:0000256" key="1">
    <source>
        <dbReference type="SAM" id="Phobius"/>
    </source>
</evidence>
<dbReference type="EMBL" id="JALKFT010000005">
    <property type="protein sequence ID" value="MCK9875653.1"/>
    <property type="molecule type" value="Genomic_DNA"/>
</dbReference>
<gene>
    <name evidence="2" type="ORF">MXD59_07690</name>
</gene>
<keyword evidence="1" id="KW-0472">Membrane</keyword>
<sequence>MPAWLAVGVGYLVLAGWIFRAGWLHPGAVTYGGNDGYLYTWFLRWTPYAVAHGLDPFVTHQINAPDGANVLWSTPVVLLALIATPITMIGGPVFALTVLLTLAPVVSALALYGLLRRFVRVGPAALGGLFYGFGPYLIGSSYGHLHLAFMPFPPLLALLLIDLLVPDPHLQRQGQGRVRRQRSPGRTGVLLGLAVAAQALIGEEVLASSALAATVGVVALGAWHRGLVRARIGPAVRGLAVAGVTAGVLLAWPLSVQFFGAGRVHGSIQPSGIAVSDLWTFVTPTPMQEFGPDAAVRHSLRFTGNAVEVGGYLGVPLVLLAIGAAVVARRHPLVRVLVPVGIVMAVLSLGDHLHVSGHATGIRLPWLLGERVPVLRNALPSRFAGYVMLCAAAVTAVGLDQLPTRRGSGLRRVSWRPGGSRTPDRHPLSLRAMSPRAGFLRGTSPRGVLAWTGAGVLTVAALVALVPAQLLTTSARTPAFFTGDGVRRLPAGATTLVVPYPHPQQAEAMLWQARADFRFVMPGCYCTVADASGHAAFHGPSDALTSALIDVDNGTVSGARMAGSAQVRAAYADLSPDAVVLGPARRTGELRTLLVGLVGQAPDRVGGVDLWLPDRSGGRRS</sequence>